<keyword evidence="4 8" id="KW-1133">Transmembrane helix</keyword>
<dbReference type="NCBIfam" id="TIGR00813">
    <property type="entry name" value="sss"/>
    <property type="match status" value="1"/>
</dbReference>
<gene>
    <name evidence="9" type="ORF">AZE42_10526</name>
</gene>
<protein>
    <recommendedName>
        <fullName evidence="11">Na+/solute symporter</fullName>
    </recommendedName>
</protein>
<name>A0A1J8R4B0_9AGAM</name>
<dbReference type="EMBL" id="LVVM01000465">
    <property type="protein sequence ID" value="OJA20648.1"/>
    <property type="molecule type" value="Genomic_DNA"/>
</dbReference>
<comment type="subcellular location">
    <subcellularLocation>
        <location evidence="1">Membrane</location>
        <topology evidence="1">Multi-pass membrane protein</topology>
    </subcellularLocation>
</comment>
<proteinExistence type="inferred from homology"/>
<feature type="transmembrane region" description="Helical" evidence="8">
    <location>
        <begin position="15"/>
        <end position="37"/>
    </location>
</feature>
<keyword evidence="5 8" id="KW-0472">Membrane</keyword>
<comment type="similarity">
    <text evidence="2 6">Belongs to the sodium:solute symporter (SSF) (TC 2.A.21) family.</text>
</comment>
<feature type="transmembrane region" description="Helical" evidence="8">
    <location>
        <begin position="404"/>
        <end position="424"/>
    </location>
</feature>
<feature type="transmembrane region" description="Helical" evidence="8">
    <location>
        <begin position="460"/>
        <end position="482"/>
    </location>
</feature>
<evidence type="ECO:0000256" key="6">
    <source>
        <dbReference type="RuleBase" id="RU362091"/>
    </source>
</evidence>
<feature type="transmembrane region" description="Helical" evidence="8">
    <location>
        <begin position="358"/>
        <end position="384"/>
    </location>
</feature>
<dbReference type="OrthoDB" id="6132759at2759"/>
<dbReference type="InterPro" id="IPR038377">
    <property type="entry name" value="Na/Glc_symporter_sf"/>
</dbReference>
<keyword evidence="3 8" id="KW-0812">Transmembrane</keyword>
<evidence type="ECO:0000256" key="3">
    <source>
        <dbReference type="ARBA" id="ARBA00022692"/>
    </source>
</evidence>
<evidence type="ECO:0000256" key="4">
    <source>
        <dbReference type="ARBA" id="ARBA00022989"/>
    </source>
</evidence>
<evidence type="ECO:0000256" key="1">
    <source>
        <dbReference type="ARBA" id="ARBA00004141"/>
    </source>
</evidence>
<dbReference type="PANTHER" id="PTHR46154:SF2">
    <property type="entry name" value="SOLUTE SYMPORTER FAMILY TRANSPORTER (AFU_ORTHOLOGUE AFUA_6G03200)"/>
    <property type="match status" value="1"/>
</dbReference>
<dbReference type="InterPro" id="IPR001734">
    <property type="entry name" value="Na/solute_symporter"/>
</dbReference>
<feature type="transmembrane region" description="Helical" evidence="8">
    <location>
        <begin position="195"/>
        <end position="217"/>
    </location>
</feature>
<dbReference type="AlphaFoldDB" id="A0A1J8R4B0"/>
<keyword evidence="10" id="KW-1185">Reference proteome</keyword>
<dbReference type="GO" id="GO:0015204">
    <property type="term" value="F:urea transmembrane transporter activity"/>
    <property type="evidence" value="ECO:0007669"/>
    <property type="project" value="InterPro"/>
</dbReference>
<feature type="transmembrane region" description="Helical" evidence="8">
    <location>
        <begin position="295"/>
        <end position="317"/>
    </location>
</feature>
<evidence type="ECO:0008006" key="11">
    <source>
        <dbReference type="Google" id="ProtNLM"/>
    </source>
</evidence>
<dbReference type="Gene3D" id="1.20.1730.10">
    <property type="entry name" value="Sodium/glucose cotransporter"/>
    <property type="match status" value="1"/>
</dbReference>
<dbReference type="PANTHER" id="PTHR46154">
    <property type="match status" value="1"/>
</dbReference>
<dbReference type="STRING" id="180088.A0A1J8R4B0"/>
<dbReference type="CDD" id="cd11476">
    <property type="entry name" value="SLC5sbd_DUR3"/>
    <property type="match status" value="1"/>
</dbReference>
<feature type="transmembrane region" description="Helical" evidence="8">
    <location>
        <begin position="258"/>
        <end position="275"/>
    </location>
</feature>
<sequence>MSQFAEFKPLLNQSVGYGVVVGVGFFFALIMLCLTAVQSNFSRFTPRSSEEFTSASRSVKPGLVCCGIVSAWTWSATLLQSSTAAYTFGVSGPWWYGAGGSIQVAMFGMVAAKVKMNANGAHTFLEIVKVRFGTTAHIVFIFYAFVCVLVVCGSLLVGGAATVNALTGMNIIAAYFLLPIGIAVYVVFGGLRATFICDWTHTIILFTIIYIFVFRAYGTSAEIGSVSKMYELLAQAAIDVPVSGNENGSYVTMKSNQGLVFGASALLSGFAGVFCDQGYWQRAIASHPRGTTKAYMLGGLSWFAVPWAFGSCLGLSARALQSNPLFPTYPFPLSAQQTSAGLAAPAAAAVLMGKGGAVALLLVVFMAVTSAASAELIAVSSIVSYDIYRTYWRPQATGAEIVRVSHYAICAWAIWMGCWATILYKVNIDLGWLYYVQGIVLSPAVIPIILTVWWPKLTRAGLLCGSIIGAILGMLAWMIGCWKIFGKFFFRFCFANQPNDKLYIAGAINIPNLALPESAVCSGLTGLLCSGLITAFVSLLKPDNYDFEGTRAIAMLDGSENHDSESDAVSGEKREKSSSDFEEELRPTEAANEDAPIDHDTLLRVFKRAAWYSSAMSAIVVLISE</sequence>
<organism evidence="9 10">
    <name type="scientific">Rhizopogon vesiculosus</name>
    <dbReference type="NCBI Taxonomy" id="180088"/>
    <lineage>
        <taxon>Eukaryota</taxon>
        <taxon>Fungi</taxon>
        <taxon>Dikarya</taxon>
        <taxon>Basidiomycota</taxon>
        <taxon>Agaricomycotina</taxon>
        <taxon>Agaricomycetes</taxon>
        <taxon>Agaricomycetidae</taxon>
        <taxon>Boletales</taxon>
        <taxon>Suillineae</taxon>
        <taxon>Rhizopogonaceae</taxon>
        <taxon>Rhizopogon</taxon>
    </lineage>
</organism>
<comment type="caution">
    <text evidence="9">The sequence shown here is derived from an EMBL/GenBank/DDBJ whole genome shotgun (WGS) entry which is preliminary data.</text>
</comment>
<dbReference type="GO" id="GO:0005886">
    <property type="term" value="C:plasma membrane"/>
    <property type="evidence" value="ECO:0007669"/>
    <property type="project" value="TreeGrafter"/>
</dbReference>
<feature type="compositionally biased region" description="Basic and acidic residues" evidence="7">
    <location>
        <begin position="560"/>
        <end position="587"/>
    </location>
</feature>
<feature type="transmembrane region" description="Helical" evidence="8">
    <location>
        <begin position="431"/>
        <end position="454"/>
    </location>
</feature>
<evidence type="ECO:0000256" key="7">
    <source>
        <dbReference type="SAM" id="MobiDB-lite"/>
    </source>
</evidence>
<dbReference type="Pfam" id="PF00474">
    <property type="entry name" value="SSF"/>
    <property type="match status" value="1"/>
</dbReference>
<accession>A0A1J8R4B0</accession>
<feature type="transmembrane region" description="Helical" evidence="8">
    <location>
        <begin position="135"/>
        <end position="157"/>
    </location>
</feature>
<evidence type="ECO:0000256" key="8">
    <source>
        <dbReference type="SAM" id="Phobius"/>
    </source>
</evidence>
<feature type="transmembrane region" description="Helical" evidence="8">
    <location>
        <begin position="169"/>
        <end position="188"/>
    </location>
</feature>
<evidence type="ECO:0000256" key="5">
    <source>
        <dbReference type="ARBA" id="ARBA00023136"/>
    </source>
</evidence>
<evidence type="ECO:0000313" key="9">
    <source>
        <dbReference type="EMBL" id="OJA20648.1"/>
    </source>
</evidence>
<dbReference type="PROSITE" id="PS50283">
    <property type="entry name" value="NA_SOLUT_SYMP_3"/>
    <property type="match status" value="1"/>
</dbReference>
<evidence type="ECO:0000256" key="2">
    <source>
        <dbReference type="ARBA" id="ARBA00006434"/>
    </source>
</evidence>
<dbReference type="Proteomes" id="UP000183567">
    <property type="component" value="Unassembled WGS sequence"/>
</dbReference>
<reference evidence="9 10" key="1">
    <citation type="submission" date="2016-03" db="EMBL/GenBank/DDBJ databases">
        <title>Comparative genomics of the ectomycorrhizal sister species Rhizopogon vinicolor and Rhizopogon vesiculosus (Basidiomycota: Boletales) reveals a divergence of the mating type B locus.</title>
        <authorList>
            <person name="Mujic A.B."/>
            <person name="Kuo A."/>
            <person name="Tritt A."/>
            <person name="Lipzen A."/>
            <person name="Chen C."/>
            <person name="Johnson J."/>
            <person name="Sharma A."/>
            <person name="Barry K."/>
            <person name="Grigoriev I.V."/>
            <person name="Spatafora J.W."/>
        </authorList>
    </citation>
    <scope>NUCLEOTIDE SEQUENCE [LARGE SCALE GENOMIC DNA]</scope>
    <source>
        <strain evidence="9 10">AM-OR11-056</strain>
    </source>
</reference>
<dbReference type="InterPro" id="IPR031155">
    <property type="entry name" value="DUR"/>
</dbReference>
<feature type="region of interest" description="Disordered" evidence="7">
    <location>
        <begin position="560"/>
        <end position="593"/>
    </location>
</feature>
<evidence type="ECO:0000313" key="10">
    <source>
        <dbReference type="Proteomes" id="UP000183567"/>
    </source>
</evidence>